<keyword evidence="2" id="KW-0677">Repeat</keyword>
<proteinExistence type="predicted"/>
<keyword evidence="4" id="KW-0325">Glycoprotein</keyword>
<feature type="chain" id="PRO_5046471363" description="Laminin IV type A domain-containing protein" evidence="5">
    <location>
        <begin position="28"/>
        <end position="208"/>
    </location>
</feature>
<dbReference type="EMBL" id="JAVDXQ010000003">
    <property type="protein sequence ID" value="MDR7296874.1"/>
    <property type="molecule type" value="Genomic_DNA"/>
</dbReference>
<comment type="caution">
    <text evidence="7">The sequence shown here is derived from an EMBL/GenBank/DDBJ whole genome shotgun (WGS) entry which is preliminary data.</text>
</comment>
<dbReference type="InterPro" id="IPR013424">
    <property type="entry name" value="Ice-binding_C"/>
</dbReference>
<evidence type="ECO:0000256" key="1">
    <source>
        <dbReference type="ARBA" id="ARBA00022729"/>
    </source>
</evidence>
<gene>
    <name evidence="7" type="ORF">J2X16_002221</name>
</gene>
<feature type="domain" description="Laminin IV type A" evidence="6">
    <location>
        <begin position="71"/>
        <end position="184"/>
    </location>
</feature>
<dbReference type="InterPro" id="IPR000034">
    <property type="entry name" value="Laminin_IV"/>
</dbReference>
<dbReference type="Pfam" id="PF00052">
    <property type="entry name" value="Laminin_B"/>
    <property type="match status" value="1"/>
</dbReference>
<evidence type="ECO:0000259" key="6">
    <source>
        <dbReference type="Pfam" id="PF00052"/>
    </source>
</evidence>
<evidence type="ECO:0000313" key="8">
    <source>
        <dbReference type="Proteomes" id="UP001180536"/>
    </source>
</evidence>
<evidence type="ECO:0000256" key="2">
    <source>
        <dbReference type="ARBA" id="ARBA00022737"/>
    </source>
</evidence>
<organism evidence="7 8">
    <name type="scientific">Pelomonas aquatica</name>
    <dbReference type="NCBI Taxonomy" id="431058"/>
    <lineage>
        <taxon>Bacteria</taxon>
        <taxon>Pseudomonadati</taxon>
        <taxon>Pseudomonadota</taxon>
        <taxon>Betaproteobacteria</taxon>
        <taxon>Burkholderiales</taxon>
        <taxon>Sphaerotilaceae</taxon>
        <taxon>Roseateles</taxon>
    </lineage>
</organism>
<evidence type="ECO:0000256" key="4">
    <source>
        <dbReference type="ARBA" id="ARBA00023180"/>
    </source>
</evidence>
<dbReference type="RefSeq" id="WP_056873274.1">
    <property type="nucleotide sequence ID" value="NZ_JAVDXQ010000003.1"/>
</dbReference>
<accession>A0ABU1Z8C3</accession>
<keyword evidence="8" id="KW-1185">Reference proteome</keyword>
<evidence type="ECO:0000256" key="5">
    <source>
        <dbReference type="SAM" id="SignalP"/>
    </source>
</evidence>
<protein>
    <recommendedName>
        <fullName evidence="6">Laminin IV type A domain-containing protein</fullName>
    </recommendedName>
</protein>
<dbReference type="NCBIfam" id="TIGR02595">
    <property type="entry name" value="PEP_CTERM"/>
    <property type="match status" value="1"/>
</dbReference>
<name>A0ABU1Z8C3_9BURK</name>
<evidence type="ECO:0000313" key="7">
    <source>
        <dbReference type="EMBL" id="MDR7296874.1"/>
    </source>
</evidence>
<evidence type="ECO:0000256" key="3">
    <source>
        <dbReference type="ARBA" id="ARBA00023157"/>
    </source>
</evidence>
<feature type="signal peptide" evidence="5">
    <location>
        <begin position="1"/>
        <end position="27"/>
    </location>
</feature>
<reference evidence="7 8" key="1">
    <citation type="submission" date="2023-07" db="EMBL/GenBank/DDBJ databases">
        <title>Sorghum-associated microbial communities from plants grown in Nebraska, USA.</title>
        <authorList>
            <person name="Schachtman D."/>
        </authorList>
    </citation>
    <scope>NUCLEOTIDE SEQUENCE [LARGE SCALE GENOMIC DNA]</scope>
    <source>
        <strain evidence="7 8">BE310</strain>
    </source>
</reference>
<keyword evidence="1 5" id="KW-0732">Signal</keyword>
<keyword evidence="3" id="KW-1015">Disulfide bond</keyword>
<dbReference type="Proteomes" id="UP001180536">
    <property type="component" value="Unassembled WGS sequence"/>
</dbReference>
<sequence>MARCPLSATLNATLIATLAALPLAASAAGFDAGDEGWTSSAGGTQTWVASGGNGGGWLRVVDATDADFLLNAPSAWLGNWSGFAGGTLSFDALNVNNESPDWAPFGEVTITGAAGTVMLDIVAANNPPADGQWHRYSVMLSPSAGWAGAPLSAVLANVTSLTIKGEFHAGVTEVVGIDNIQVTAVPEPASAALLLGGLGLLAGLRRKR</sequence>